<proteinExistence type="predicted"/>
<sequence>MVRFSYPFYPMQWYKNKNPVSGNAGLFNYKVQRQEDSLVAHYWLGVWCMEKTKDVYSQSFPLSEEGLQKAVQWLTNAFKATPADQLESRDAFFTTQPYTPPKEKQPEE</sequence>
<evidence type="ECO:0000313" key="3">
    <source>
        <dbReference type="Proteomes" id="UP000713596"/>
    </source>
</evidence>
<evidence type="ECO:0000256" key="1">
    <source>
        <dbReference type="SAM" id="MobiDB-lite"/>
    </source>
</evidence>
<evidence type="ECO:0000313" key="2">
    <source>
        <dbReference type="EMBL" id="MBU3805401.1"/>
    </source>
</evidence>
<feature type="region of interest" description="Disordered" evidence="1">
    <location>
        <begin position="86"/>
        <end position="108"/>
    </location>
</feature>
<accession>A0A948T159</accession>
<reference evidence="2" key="1">
    <citation type="journal article" date="2021" name="PeerJ">
        <title>Extensive microbial diversity within the chicken gut microbiome revealed by metagenomics and culture.</title>
        <authorList>
            <person name="Gilroy R."/>
            <person name="Ravi A."/>
            <person name="Getino M."/>
            <person name="Pursley I."/>
            <person name="Horton D.L."/>
            <person name="Alikhan N.F."/>
            <person name="Baker D."/>
            <person name="Gharbi K."/>
            <person name="Hall N."/>
            <person name="Watson M."/>
            <person name="Adriaenssens E.M."/>
            <person name="Foster-Nyarko E."/>
            <person name="Jarju S."/>
            <person name="Secka A."/>
            <person name="Antonio M."/>
            <person name="Oren A."/>
            <person name="Chaudhuri R.R."/>
            <person name="La Ragione R."/>
            <person name="Hildebrand F."/>
            <person name="Pallen M.J."/>
        </authorList>
    </citation>
    <scope>NUCLEOTIDE SEQUENCE</scope>
    <source>
        <strain evidence="2">B5_2728</strain>
    </source>
</reference>
<gene>
    <name evidence="2" type="ORF">H9882_00645</name>
</gene>
<comment type="caution">
    <text evidence="2">The sequence shown here is derived from an EMBL/GenBank/DDBJ whole genome shotgun (WGS) entry which is preliminary data.</text>
</comment>
<reference evidence="2" key="2">
    <citation type="submission" date="2021-04" db="EMBL/GenBank/DDBJ databases">
        <authorList>
            <person name="Gilroy R."/>
        </authorList>
    </citation>
    <scope>NUCLEOTIDE SEQUENCE</scope>
    <source>
        <strain evidence="2">B5_2728</strain>
    </source>
</reference>
<dbReference type="AlphaFoldDB" id="A0A948T159"/>
<dbReference type="Proteomes" id="UP000713596">
    <property type="component" value="Unassembled WGS sequence"/>
</dbReference>
<organism evidence="2 3">
    <name type="scientific">Candidatus Allofournierella pullistercoris</name>
    <dbReference type="NCBI Taxonomy" id="2838597"/>
    <lineage>
        <taxon>Bacteria</taxon>
        <taxon>Bacillati</taxon>
        <taxon>Bacillota</taxon>
        <taxon>Clostridia</taxon>
        <taxon>Eubacteriales</taxon>
        <taxon>Oscillospiraceae</taxon>
        <taxon>Allofournierella</taxon>
    </lineage>
</organism>
<protein>
    <submittedName>
        <fullName evidence="2">Uncharacterized protein</fullName>
    </submittedName>
</protein>
<name>A0A948T159_9FIRM</name>
<dbReference type="EMBL" id="JAHLFP010000004">
    <property type="protein sequence ID" value="MBU3805401.1"/>
    <property type="molecule type" value="Genomic_DNA"/>
</dbReference>